<sequence length="98" mass="10592">MPSWLTPRRLGAVTALYAVFLAGWWLGRPVWPDGCAEGRFAAGAERAPTPVEPADPGRYFDNLDLDLDLGFLGPGGAGDAPCHQKRARLLSWVNGDWG</sequence>
<reference evidence="1 2" key="1">
    <citation type="submission" date="2024-06" db="EMBL/GenBank/DDBJ databases">
        <title>The Natural Products Discovery Center: Release of the First 8490 Sequenced Strains for Exploring Actinobacteria Biosynthetic Diversity.</title>
        <authorList>
            <person name="Kalkreuter E."/>
            <person name="Kautsar S.A."/>
            <person name="Yang D."/>
            <person name="Bader C.D."/>
            <person name="Teijaro C.N."/>
            <person name="Fluegel L."/>
            <person name="Davis C.M."/>
            <person name="Simpson J.R."/>
            <person name="Lauterbach L."/>
            <person name="Steele A.D."/>
            <person name="Gui C."/>
            <person name="Meng S."/>
            <person name="Li G."/>
            <person name="Viehrig K."/>
            <person name="Ye F."/>
            <person name="Su P."/>
            <person name="Kiefer A.F."/>
            <person name="Nichols A."/>
            <person name="Cepeda A.J."/>
            <person name="Yan W."/>
            <person name="Fan B."/>
            <person name="Jiang Y."/>
            <person name="Adhikari A."/>
            <person name="Zheng C.-J."/>
            <person name="Schuster L."/>
            <person name="Cowan T.M."/>
            <person name="Smanski M.J."/>
            <person name="Chevrette M.G."/>
            <person name="De Carvalho L.P.S."/>
            <person name="Shen B."/>
        </authorList>
    </citation>
    <scope>NUCLEOTIDE SEQUENCE [LARGE SCALE GENOMIC DNA]</scope>
    <source>
        <strain evidence="1 2">NPDC001615</strain>
    </source>
</reference>
<comment type="caution">
    <text evidence="1">The sequence shown here is derived from an EMBL/GenBank/DDBJ whole genome shotgun (WGS) entry which is preliminary data.</text>
</comment>
<proteinExistence type="predicted"/>
<keyword evidence="2" id="KW-1185">Reference proteome</keyword>
<evidence type="ECO:0000313" key="2">
    <source>
        <dbReference type="Proteomes" id="UP001496720"/>
    </source>
</evidence>
<gene>
    <name evidence="1" type="ORF">ABT188_17655</name>
</gene>
<evidence type="ECO:0000313" key="1">
    <source>
        <dbReference type="EMBL" id="MER6166370.1"/>
    </source>
</evidence>
<accession>A0ABV1SXE4</accession>
<dbReference type="RefSeq" id="WP_352148025.1">
    <property type="nucleotide sequence ID" value="NZ_JBEOZY010000016.1"/>
</dbReference>
<organism evidence="1 2">
    <name type="scientific">Streptomyces violaceorubidus</name>
    <dbReference type="NCBI Taxonomy" id="284042"/>
    <lineage>
        <taxon>Bacteria</taxon>
        <taxon>Bacillati</taxon>
        <taxon>Actinomycetota</taxon>
        <taxon>Actinomycetes</taxon>
        <taxon>Kitasatosporales</taxon>
        <taxon>Streptomycetaceae</taxon>
        <taxon>Streptomyces</taxon>
    </lineage>
</organism>
<name>A0ABV1SXE4_9ACTN</name>
<dbReference type="Proteomes" id="UP001496720">
    <property type="component" value="Unassembled WGS sequence"/>
</dbReference>
<protein>
    <submittedName>
        <fullName evidence="1">Uncharacterized protein</fullName>
    </submittedName>
</protein>
<dbReference type="EMBL" id="JBEOZY010000016">
    <property type="protein sequence ID" value="MER6166370.1"/>
    <property type="molecule type" value="Genomic_DNA"/>
</dbReference>